<dbReference type="Pfam" id="PF01209">
    <property type="entry name" value="Ubie_methyltran"/>
    <property type="match status" value="1"/>
</dbReference>
<dbReference type="CDD" id="cd02440">
    <property type="entry name" value="AdoMet_MTases"/>
    <property type="match status" value="1"/>
</dbReference>
<dbReference type="SUPFAM" id="SSF53335">
    <property type="entry name" value="S-adenosyl-L-methionine-dependent methyltransferases"/>
    <property type="match status" value="1"/>
</dbReference>
<dbReference type="Proteomes" id="UP000265631">
    <property type="component" value="Unassembled WGS sequence"/>
</dbReference>
<reference evidence="2 3" key="1">
    <citation type="journal article" date="2018" name="PLoS Pathog.">
        <title>Evolution of structural diversity of trichothecenes, a family of toxins produced by plant pathogenic and entomopathogenic fungi.</title>
        <authorList>
            <person name="Proctor R.H."/>
            <person name="McCormick S.P."/>
            <person name="Kim H.S."/>
            <person name="Cardoza R.E."/>
            <person name="Stanley A.M."/>
            <person name="Lindo L."/>
            <person name="Kelly A."/>
            <person name="Brown D.W."/>
            <person name="Lee T."/>
            <person name="Vaughan M.M."/>
            <person name="Alexander N.J."/>
            <person name="Busman M."/>
            <person name="Gutierrez S."/>
        </authorList>
    </citation>
    <scope>NUCLEOTIDE SEQUENCE [LARGE SCALE GENOMIC DNA]</scope>
    <source>
        <strain evidence="2 3">NRRL 13405</strain>
    </source>
</reference>
<name>A0A395MWP6_9HYPO</name>
<dbReference type="PANTHER" id="PTHR43591:SF24">
    <property type="entry name" value="2-METHOXY-6-POLYPRENYL-1,4-BENZOQUINOL METHYLASE, MITOCHONDRIAL"/>
    <property type="match status" value="1"/>
</dbReference>
<sequence length="270" mass="30122">MPTIDFETRAADYVAISQQISHDIASAALKYVPRPNEDSHVLDLACGRGDVTRIIMENAAARGDLLAPAIVGLDISPTMVKMFKEEVESKSWTRASAKIQDAQDLSDFHDDHFDLVFMNFGIMFVPDPIRCTKEVFRVLKLGGYAIFTTWKEPGVPHLLAKAADTVSSTRSSRTTDGEWGTKEKLISTLTHGGFKEKDIQVEVEQTKFQRDTAEEIAEALSVPSWNPQHDGTHEATRKWKSTLLEQMTPAQRDNASIDMIAWVGIAMKKE</sequence>
<keyword evidence="2" id="KW-0489">Methyltransferase</keyword>
<gene>
    <name evidence="2" type="ORF">FIE12Z_3406</name>
</gene>
<protein>
    <submittedName>
        <fullName evidence="2">S-adenosyl-l-methionine-dependent methyltransferase</fullName>
    </submittedName>
</protein>
<dbReference type="Gene3D" id="3.40.50.150">
    <property type="entry name" value="Vaccinia Virus protein VP39"/>
    <property type="match status" value="1"/>
</dbReference>
<dbReference type="GO" id="GO:0032259">
    <property type="term" value="P:methylation"/>
    <property type="evidence" value="ECO:0007669"/>
    <property type="project" value="UniProtKB-KW"/>
</dbReference>
<dbReference type="InterPro" id="IPR029063">
    <property type="entry name" value="SAM-dependent_MTases_sf"/>
</dbReference>
<dbReference type="STRING" id="2594813.A0A395MWP6"/>
<organism evidence="2 3">
    <name type="scientific">Fusarium flagelliforme</name>
    <dbReference type="NCBI Taxonomy" id="2675880"/>
    <lineage>
        <taxon>Eukaryota</taxon>
        <taxon>Fungi</taxon>
        <taxon>Dikarya</taxon>
        <taxon>Ascomycota</taxon>
        <taxon>Pezizomycotina</taxon>
        <taxon>Sordariomycetes</taxon>
        <taxon>Hypocreomycetidae</taxon>
        <taxon>Hypocreales</taxon>
        <taxon>Nectriaceae</taxon>
        <taxon>Fusarium</taxon>
        <taxon>Fusarium incarnatum-equiseti species complex</taxon>
    </lineage>
</organism>
<dbReference type="GO" id="GO:0008168">
    <property type="term" value="F:methyltransferase activity"/>
    <property type="evidence" value="ECO:0007669"/>
    <property type="project" value="UniProtKB-KW"/>
</dbReference>
<keyword evidence="3" id="KW-1185">Reference proteome</keyword>
<evidence type="ECO:0000313" key="3">
    <source>
        <dbReference type="Proteomes" id="UP000265631"/>
    </source>
</evidence>
<dbReference type="PANTHER" id="PTHR43591">
    <property type="entry name" value="METHYLTRANSFERASE"/>
    <property type="match status" value="1"/>
</dbReference>
<dbReference type="AlphaFoldDB" id="A0A395MWP6"/>
<keyword evidence="2" id="KW-0808">Transferase</keyword>
<evidence type="ECO:0000313" key="2">
    <source>
        <dbReference type="EMBL" id="RFN52336.1"/>
    </source>
</evidence>
<comment type="similarity">
    <text evidence="1">Belongs to the methyltransferase superfamily. LaeA methyltransferase family.</text>
</comment>
<comment type="caution">
    <text evidence="2">The sequence shown here is derived from an EMBL/GenBank/DDBJ whole genome shotgun (WGS) entry which is preliminary data.</text>
</comment>
<evidence type="ECO:0000256" key="1">
    <source>
        <dbReference type="ARBA" id="ARBA00038158"/>
    </source>
</evidence>
<proteinExistence type="inferred from homology"/>
<dbReference type="EMBL" id="PXXK01000069">
    <property type="protein sequence ID" value="RFN52336.1"/>
    <property type="molecule type" value="Genomic_DNA"/>
</dbReference>
<accession>A0A395MWP6</accession>